<feature type="domain" description="ZPR1 jelly-roll" evidence="1">
    <location>
        <begin position="2"/>
        <end position="56"/>
    </location>
</feature>
<accession>A0ABY7CA17</accession>
<evidence type="ECO:0000259" key="1">
    <source>
        <dbReference type="Pfam" id="PF22794"/>
    </source>
</evidence>
<keyword evidence="3" id="KW-1185">Reference proteome</keyword>
<proteinExistence type="predicted"/>
<protein>
    <recommendedName>
        <fullName evidence="1">ZPR1 jelly-roll domain-containing protein</fullName>
    </recommendedName>
</protein>
<organism evidence="2 3">
    <name type="scientific">Puccinia triticina</name>
    <dbReference type="NCBI Taxonomy" id="208348"/>
    <lineage>
        <taxon>Eukaryota</taxon>
        <taxon>Fungi</taxon>
        <taxon>Dikarya</taxon>
        <taxon>Basidiomycota</taxon>
        <taxon>Pucciniomycotina</taxon>
        <taxon>Pucciniomycetes</taxon>
        <taxon>Pucciniales</taxon>
        <taxon>Pucciniaceae</taxon>
        <taxon>Puccinia</taxon>
    </lineage>
</organism>
<dbReference type="InterPro" id="IPR042451">
    <property type="entry name" value="ZPR1_A/B_dom"/>
</dbReference>
<evidence type="ECO:0000313" key="3">
    <source>
        <dbReference type="Proteomes" id="UP001164743"/>
    </source>
</evidence>
<dbReference type="PANTHER" id="PTHR10876">
    <property type="entry name" value="ZINC FINGER PROTEIN ZPR1"/>
    <property type="match status" value="1"/>
</dbReference>
<dbReference type="PANTHER" id="PTHR10876:SF0">
    <property type="entry name" value="ZINC FINGER PROTEIN ZPR1"/>
    <property type="match status" value="1"/>
</dbReference>
<dbReference type="InterPro" id="IPR040141">
    <property type="entry name" value="ZPR1"/>
</dbReference>
<sequence length="63" mass="7178">MDNFKTILAAERPFTVILDDPISNSFIQNICAPDDDPAIEKIEYKRSFDQSEELGLNNMVTEN</sequence>
<dbReference type="Pfam" id="PF22794">
    <property type="entry name" value="jr-ZPR1"/>
    <property type="match status" value="1"/>
</dbReference>
<dbReference type="EMBL" id="CP110422">
    <property type="protein sequence ID" value="WAQ81989.1"/>
    <property type="molecule type" value="Genomic_DNA"/>
</dbReference>
<reference evidence="2" key="1">
    <citation type="submission" date="2022-10" db="EMBL/GenBank/DDBJ databases">
        <title>Puccinia triticina Genome sequencing and assembly.</title>
        <authorList>
            <person name="Li C."/>
        </authorList>
    </citation>
    <scope>NUCLEOTIDE SEQUENCE</scope>
    <source>
        <strain evidence="2">Pt15</strain>
    </source>
</reference>
<dbReference type="Proteomes" id="UP001164743">
    <property type="component" value="Chromosome 2A"/>
</dbReference>
<dbReference type="Gene3D" id="2.60.120.1040">
    <property type="entry name" value="ZPR1, A/B domain"/>
    <property type="match status" value="1"/>
</dbReference>
<evidence type="ECO:0000313" key="2">
    <source>
        <dbReference type="EMBL" id="WAQ81989.1"/>
    </source>
</evidence>
<dbReference type="GeneID" id="77807205"/>
<dbReference type="InterPro" id="IPR056180">
    <property type="entry name" value="ZPR1_jr_dom"/>
</dbReference>
<dbReference type="RefSeq" id="XP_053017544.1">
    <property type="nucleotide sequence ID" value="XM_053166310.1"/>
</dbReference>
<name>A0ABY7CA17_9BASI</name>
<gene>
    <name evidence="2" type="ORF">PtA15_2A302</name>
</gene>